<reference evidence="3" key="2">
    <citation type="journal article" date="2008" name="Nucleic Acids Res.">
        <title>The rice annotation project database (RAP-DB): 2008 update.</title>
        <authorList>
            <consortium name="The rice annotation project (RAP)"/>
        </authorList>
    </citation>
    <scope>GENOME REANNOTATION</scope>
    <source>
        <strain evidence="3">cv. Nipponbare</strain>
    </source>
</reference>
<proteinExistence type="predicted"/>
<name>Q84MP0_ORYSJ</name>
<dbReference type="AlphaFoldDB" id="Q84MP0"/>
<evidence type="ECO:0000313" key="2">
    <source>
        <dbReference type="EMBL" id="AAP13002.1"/>
    </source>
</evidence>
<gene>
    <name evidence="2" type="primary">OSJNBb0036F07.13</name>
</gene>
<dbReference type="Proteomes" id="UP000000763">
    <property type="component" value="Chromosome 3"/>
</dbReference>
<evidence type="ECO:0000313" key="3">
    <source>
        <dbReference type="Proteomes" id="UP000000763"/>
    </source>
</evidence>
<feature type="region of interest" description="Disordered" evidence="1">
    <location>
        <begin position="1"/>
        <end position="21"/>
    </location>
</feature>
<accession>Q84MP0</accession>
<feature type="region of interest" description="Disordered" evidence="1">
    <location>
        <begin position="83"/>
        <end position="108"/>
    </location>
</feature>
<protein>
    <submittedName>
        <fullName evidence="2">Uncharacterized protein</fullName>
    </submittedName>
</protein>
<reference evidence="3" key="1">
    <citation type="journal article" date="2005" name="Nature">
        <title>The map-based sequence of the rice genome.</title>
        <authorList>
            <consortium name="International rice genome sequencing project (IRGSP)"/>
            <person name="Matsumoto T."/>
            <person name="Wu J."/>
            <person name="Kanamori H."/>
            <person name="Katayose Y."/>
            <person name="Fujisawa M."/>
            <person name="Namiki N."/>
            <person name="Mizuno H."/>
            <person name="Yamamoto K."/>
            <person name="Antonio B.A."/>
            <person name="Baba T."/>
            <person name="Sakata K."/>
            <person name="Nagamura Y."/>
            <person name="Aoki H."/>
            <person name="Arikawa K."/>
            <person name="Arita K."/>
            <person name="Bito T."/>
            <person name="Chiden Y."/>
            <person name="Fujitsuka N."/>
            <person name="Fukunaka R."/>
            <person name="Hamada M."/>
            <person name="Harada C."/>
            <person name="Hayashi A."/>
            <person name="Hijishita S."/>
            <person name="Honda M."/>
            <person name="Hosokawa S."/>
            <person name="Ichikawa Y."/>
            <person name="Idonuma A."/>
            <person name="Iijima M."/>
            <person name="Ikeda M."/>
            <person name="Ikeno M."/>
            <person name="Ito K."/>
            <person name="Ito S."/>
            <person name="Ito T."/>
            <person name="Ito Y."/>
            <person name="Ito Y."/>
            <person name="Iwabuchi A."/>
            <person name="Kamiya K."/>
            <person name="Karasawa W."/>
            <person name="Kurita K."/>
            <person name="Katagiri S."/>
            <person name="Kikuta A."/>
            <person name="Kobayashi H."/>
            <person name="Kobayashi N."/>
            <person name="Machita K."/>
            <person name="Maehara T."/>
            <person name="Masukawa M."/>
            <person name="Mizubayashi T."/>
            <person name="Mukai Y."/>
            <person name="Nagasaki H."/>
            <person name="Nagata Y."/>
            <person name="Naito S."/>
            <person name="Nakashima M."/>
            <person name="Nakama Y."/>
            <person name="Nakamichi Y."/>
            <person name="Nakamura M."/>
            <person name="Meguro A."/>
            <person name="Negishi M."/>
            <person name="Ohta I."/>
            <person name="Ohta T."/>
            <person name="Okamoto M."/>
            <person name="Ono N."/>
            <person name="Saji S."/>
            <person name="Sakaguchi M."/>
            <person name="Sakai K."/>
            <person name="Shibata M."/>
            <person name="Shimokawa T."/>
            <person name="Song J."/>
            <person name="Takazaki Y."/>
            <person name="Terasawa K."/>
            <person name="Tsugane M."/>
            <person name="Tsuji K."/>
            <person name="Ueda S."/>
            <person name="Waki K."/>
            <person name="Yamagata H."/>
            <person name="Yamamoto M."/>
            <person name="Yamamoto S."/>
            <person name="Yamane H."/>
            <person name="Yoshiki S."/>
            <person name="Yoshihara R."/>
            <person name="Yukawa K."/>
            <person name="Zhong H."/>
            <person name="Yano M."/>
            <person name="Yuan Q."/>
            <person name="Ouyang S."/>
            <person name="Liu J."/>
            <person name="Jones K.M."/>
            <person name="Gansberger K."/>
            <person name="Moffat K."/>
            <person name="Hill J."/>
            <person name="Bera J."/>
            <person name="Fadrosh D."/>
            <person name="Jin S."/>
            <person name="Johri S."/>
            <person name="Kim M."/>
            <person name="Overton L."/>
            <person name="Reardon M."/>
            <person name="Tsitrin T."/>
            <person name="Vuong H."/>
            <person name="Weaver B."/>
            <person name="Ciecko A."/>
            <person name="Tallon L."/>
            <person name="Jackson J."/>
            <person name="Pai G."/>
            <person name="Aken S.V."/>
            <person name="Utterback T."/>
            <person name="Reidmuller S."/>
            <person name="Feldblyum T."/>
            <person name="Hsiao J."/>
            <person name="Zismann V."/>
            <person name="Iobst S."/>
            <person name="de Vazeille A.R."/>
            <person name="Buell C.R."/>
            <person name="Ying K."/>
            <person name="Li Y."/>
            <person name="Lu T."/>
            <person name="Huang Y."/>
            <person name="Zhao Q."/>
            <person name="Feng Q."/>
            <person name="Zhang L."/>
            <person name="Zhu J."/>
            <person name="Weng Q."/>
            <person name="Mu J."/>
            <person name="Lu Y."/>
            <person name="Fan D."/>
            <person name="Liu Y."/>
            <person name="Guan J."/>
            <person name="Zhang Y."/>
            <person name="Yu S."/>
            <person name="Liu X."/>
            <person name="Zhang Y."/>
            <person name="Hong G."/>
            <person name="Han B."/>
            <person name="Choisne N."/>
            <person name="Demange N."/>
            <person name="Orjeda G."/>
            <person name="Samain S."/>
            <person name="Cattolico L."/>
            <person name="Pelletier E."/>
            <person name="Couloux A."/>
            <person name="Segurens B."/>
            <person name="Wincker P."/>
            <person name="D'Hont A."/>
            <person name="Scarpelli C."/>
            <person name="Weissenbach J."/>
            <person name="Salanoubat M."/>
            <person name="Quetier F."/>
            <person name="Yu Y."/>
            <person name="Kim H.R."/>
            <person name="Rambo T."/>
            <person name="Currie J."/>
            <person name="Collura K."/>
            <person name="Luo M."/>
            <person name="Yang T."/>
            <person name="Ammiraju J.S.S."/>
            <person name="Engler F."/>
            <person name="Soderlund C."/>
            <person name="Wing R.A."/>
            <person name="Palmer L.E."/>
            <person name="de la Bastide M."/>
            <person name="Spiegel L."/>
            <person name="Nascimento L."/>
            <person name="Zutavern T."/>
            <person name="O'Shaughnessy A."/>
            <person name="Dike S."/>
            <person name="Dedhia N."/>
            <person name="Preston R."/>
            <person name="Balija V."/>
            <person name="McCombie W.R."/>
            <person name="Chow T."/>
            <person name="Chen H."/>
            <person name="Chung M."/>
            <person name="Chen C."/>
            <person name="Shaw J."/>
            <person name="Wu H."/>
            <person name="Hsiao K."/>
            <person name="Chao Y."/>
            <person name="Chu M."/>
            <person name="Cheng C."/>
            <person name="Hour A."/>
            <person name="Lee P."/>
            <person name="Lin S."/>
            <person name="Lin Y."/>
            <person name="Liou J."/>
            <person name="Liu S."/>
            <person name="Hsing Y."/>
            <person name="Raghuvanshi S."/>
            <person name="Mohanty A."/>
            <person name="Bharti A.K."/>
            <person name="Gaur A."/>
            <person name="Gupta V."/>
            <person name="Kumar D."/>
            <person name="Ravi V."/>
            <person name="Vij S."/>
            <person name="Kapur A."/>
            <person name="Khurana P."/>
            <person name="Khurana P."/>
            <person name="Khurana J.P."/>
            <person name="Tyagi A.K."/>
            <person name="Gaikwad K."/>
            <person name="Singh A."/>
            <person name="Dalal V."/>
            <person name="Srivastava S."/>
            <person name="Dixit A."/>
            <person name="Pal A.K."/>
            <person name="Ghazi I.A."/>
            <person name="Yadav M."/>
            <person name="Pandit A."/>
            <person name="Bhargava A."/>
            <person name="Sureshbabu K."/>
            <person name="Batra K."/>
            <person name="Sharma T.R."/>
            <person name="Mohapatra T."/>
            <person name="Singh N.K."/>
            <person name="Messing J."/>
            <person name="Nelson A.B."/>
            <person name="Fuks G."/>
            <person name="Kavchok S."/>
            <person name="Keizer G."/>
            <person name="Linton E."/>
            <person name="Llaca V."/>
            <person name="Song R."/>
            <person name="Tanyolac B."/>
            <person name="Young S."/>
            <person name="Ho-Il K."/>
            <person name="Hahn J.H."/>
            <person name="Sangsakoo G."/>
            <person name="Vanavichit A."/>
            <person name="de Mattos Luiz.A.T."/>
            <person name="Zimmer P.D."/>
            <person name="Malone G."/>
            <person name="Dellagostin O."/>
            <person name="de Oliveira A.C."/>
            <person name="Bevan M."/>
            <person name="Bancroft I."/>
            <person name="Minx P."/>
            <person name="Cordum H."/>
            <person name="Wilson R."/>
            <person name="Cheng Z."/>
            <person name="Jin W."/>
            <person name="Jiang J."/>
            <person name="Leong S.A."/>
            <person name="Iwama H."/>
            <person name="Gojobori T."/>
            <person name="Itoh T."/>
            <person name="Niimura Y."/>
            <person name="Fujii Y."/>
            <person name="Habara T."/>
            <person name="Sakai H."/>
            <person name="Sato Y."/>
            <person name="Wilson G."/>
            <person name="Kumar K."/>
            <person name="McCouch S."/>
            <person name="Juretic N."/>
            <person name="Hoen D."/>
            <person name="Wright S."/>
            <person name="Bruskiewich R."/>
            <person name="Bureau T."/>
            <person name="Miyao A."/>
            <person name="Hirochika H."/>
            <person name="Nishikawa T."/>
            <person name="Kadowaki K."/>
            <person name="Sugiura M."/>
            <person name="Burr B."/>
            <person name="Sasaki T."/>
        </authorList>
    </citation>
    <scope>NUCLEOTIDE SEQUENCE [LARGE SCALE GENOMIC DNA]</scope>
    <source>
        <strain evidence="3">cv. Nipponbare</strain>
    </source>
</reference>
<sequence length="140" mass="14910">MSSGAVRRTSQSRMRDLTISSPYQPDEPRLCPYACYVIGAGIRIRIRCAAQSSERSRTDRRIAARVCIEIRAEALVRGGSGFGGARPAEARGRGAHLSVSGGARPARLPGSCHVGERKSDVARASFAGKPSSVVKIARCL</sequence>
<dbReference type="EMBL" id="AC092558">
    <property type="protein sequence ID" value="AAP13002.1"/>
    <property type="molecule type" value="Genomic_DNA"/>
</dbReference>
<evidence type="ECO:0000256" key="1">
    <source>
        <dbReference type="SAM" id="MobiDB-lite"/>
    </source>
</evidence>
<organism evidence="2 3">
    <name type="scientific">Oryza sativa subsp. japonica</name>
    <name type="common">Rice</name>
    <dbReference type="NCBI Taxonomy" id="39947"/>
    <lineage>
        <taxon>Eukaryota</taxon>
        <taxon>Viridiplantae</taxon>
        <taxon>Streptophyta</taxon>
        <taxon>Embryophyta</taxon>
        <taxon>Tracheophyta</taxon>
        <taxon>Spermatophyta</taxon>
        <taxon>Magnoliopsida</taxon>
        <taxon>Liliopsida</taxon>
        <taxon>Poales</taxon>
        <taxon>Poaceae</taxon>
        <taxon>BOP clade</taxon>
        <taxon>Oryzoideae</taxon>
        <taxon>Oryzeae</taxon>
        <taxon>Oryzinae</taxon>
        <taxon>Oryza</taxon>
        <taxon>Oryza sativa</taxon>
    </lineage>
</organism>